<name>A0ABN8T136_9CNID</name>
<dbReference type="EMBL" id="CALNXI010005120">
    <property type="protein sequence ID" value="CAH3196990.1"/>
    <property type="molecule type" value="Genomic_DNA"/>
</dbReference>
<evidence type="ECO:0008006" key="3">
    <source>
        <dbReference type="Google" id="ProtNLM"/>
    </source>
</evidence>
<dbReference type="PANTHER" id="PTHR11686">
    <property type="entry name" value="GAMMA GLUTAMYL TRANSPEPTIDASE"/>
    <property type="match status" value="1"/>
</dbReference>
<dbReference type="Gene3D" id="1.10.246.130">
    <property type="match status" value="1"/>
</dbReference>
<accession>A0ABN8T136</accession>
<dbReference type="PANTHER" id="PTHR11686:SF9">
    <property type="entry name" value="RE13973P"/>
    <property type="match status" value="1"/>
</dbReference>
<keyword evidence="2" id="KW-1185">Reference proteome</keyword>
<dbReference type="PRINTS" id="PR01210">
    <property type="entry name" value="GGTRANSPTASE"/>
</dbReference>
<sequence length="556" mass="61641">YRHAAVATDNVECSKAGRNILKRGGSAVDAAIAATLCVGVINLHSTGIGGGGFMMVYDSYKKSGEMIDFRETAPEKSDENLFKGNPTNGGLAVAVPGELRGLEAAWKKYGKLPWRELFKPAINIAKKGFIIPETVEIAINIWKDMLLKDKTFVEIALKLSQLSLRTDTFRTGTIFFPLERCPSYKESTKRGKERQAPTPGVRDICKEWATQKKLTTVNNDMKLWLTLALFLMSFPAKRSPTKVKLPSKQYGYRHAAVATDNVECSKAGRNILKRGGSAVDAAIAATLCVGVINMHSTGIGGGGFMMVYDSYKKSGEMIDFRETAPEKSDENLFKGNPTNGGLAVAVPGELRGLEAAWKKYGKLPWKELFKPAINIAKKGFIIPETVGIAINIWKDMLLKDKTFRRVFTRNGKLLKKGDLLRRPQLAKTLQFIARAGSAEPFYNGKMSKTLVKEVQEAGGVMNLNDLKNYRVKFRPVLKSKLDDMTLLSCPPPTAGPVLALTLNILDGYKMGPKDLESDPVRTYHRIIEAFKFAYKYRSMLADPDYERGVNKVRYNV</sequence>
<feature type="non-terminal residue" evidence="1">
    <location>
        <position position="1"/>
    </location>
</feature>
<organism evidence="1 2">
    <name type="scientific">Porites evermanni</name>
    <dbReference type="NCBI Taxonomy" id="104178"/>
    <lineage>
        <taxon>Eukaryota</taxon>
        <taxon>Metazoa</taxon>
        <taxon>Cnidaria</taxon>
        <taxon>Anthozoa</taxon>
        <taxon>Hexacorallia</taxon>
        <taxon>Scleractinia</taxon>
        <taxon>Fungiina</taxon>
        <taxon>Poritidae</taxon>
        <taxon>Porites</taxon>
    </lineage>
</organism>
<dbReference type="InterPro" id="IPR029055">
    <property type="entry name" value="Ntn_hydrolases_N"/>
</dbReference>
<dbReference type="Pfam" id="PF01019">
    <property type="entry name" value="G_glu_transpept"/>
    <property type="match status" value="2"/>
</dbReference>
<dbReference type="InterPro" id="IPR043138">
    <property type="entry name" value="GGT_lsub"/>
</dbReference>
<gene>
    <name evidence="1" type="ORF">PEVE_00034141</name>
</gene>
<evidence type="ECO:0000313" key="2">
    <source>
        <dbReference type="Proteomes" id="UP001159427"/>
    </source>
</evidence>
<dbReference type="InterPro" id="IPR000101">
    <property type="entry name" value="GGT_peptidase"/>
</dbReference>
<protein>
    <recommendedName>
        <fullName evidence="3">Gamma-glutamyltranspeptidase 1</fullName>
    </recommendedName>
</protein>
<reference evidence="1 2" key="1">
    <citation type="submission" date="2022-05" db="EMBL/GenBank/DDBJ databases">
        <authorList>
            <consortium name="Genoscope - CEA"/>
            <person name="William W."/>
        </authorList>
    </citation>
    <scope>NUCLEOTIDE SEQUENCE [LARGE SCALE GENOMIC DNA]</scope>
</reference>
<dbReference type="SUPFAM" id="SSF56235">
    <property type="entry name" value="N-terminal nucleophile aminohydrolases (Ntn hydrolases)"/>
    <property type="match status" value="2"/>
</dbReference>
<comment type="caution">
    <text evidence="1">The sequence shown here is derived from an EMBL/GenBank/DDBJ whole genome shotgun (WGS) entry which is preliminary data.</text>
</comment>
<proteinExistence type="predicted"/>
<evidence type="ECO:0000313" key="1">
    <source>
        <dbReference type="EMBL" id="CAH3196990.1"/>
    </source>
</evidence>
<dbReference type="Proteomes" id="UP001159427">
    <property type="component" value="Unassembled WGS sequence"/>
</dbReference>